<dbReference type="Gene3D" id="2.120.10.30">
    <property type="entry name" value="TolB, C-terminal domain"/>
    <property type="match status" value="1"/>
</dbReference>
<evidence type="ECO:0000259" key="2">
    <source>
        <dbReference type="PROSITE" id="PS51662"/>
    </source>
</evidence>
<protein>
    <submittedName>
        <fullName evidence="3">3-phytase</fullName>
        <ecNumber evidence="3">3.1.3.8</ecNumber>
    </submittedName>
</protein>
<evidence type="ECO:0000256" key="1">
    <source>
        <dbReference type="SAM" id="SignalP"/>
    </source>
</evidence>
<dbReference type="OrthoDB" id="292013at2"/>
<dbReference type="InterPro" id="IPR011042">
    <property type="entry name" value="6-blade_b-propeller_TolB-like"/>
</dbReference>
<feature type="chain" id="PRO_5038430875" evidence="1">
    <location>
        <begin position="21"/>
        <end position="469"/>
    </location>
</feature>
<gene>
    <name evidence="3" type="ORF">PaecuDRAFT_2583</name>
</gene>
<evidence type="ECO:0000313" key="4">
    <source>
        <dbReference type="Proteomes" id="UP000005387"/>
    </source>
</evidence>
<sequence>MKIGKSAAVIALSASLLLQAGTVLGASASTTTGYEPLRKQMDKIHATITWDNDDLSALIKLENGIAGTFTVGEREYRLAGKGYKLSKEVKLINNSIYIPSEALKQILAENAKFRNPQDVISTFAVKAQVETAAVEDGEDAADDPAIWLDPANPSNSKLIATNKGGGVLVYDLNGKQLQNYKVGKMNNIDVRYDFPLGGKKVDIAAATNRSKNTIDVFSINGTTGELKDIVAKPIVAKMEEVYGFSLYHSLRSGKYYALVLGKKGEFEQYELSDNGQGKIAGKLVREFKLATQSEGLVADDEYGTMYIAEEDYAIHKYAAEPNGGVKPLSTVDIADGRRLQDDIEGLTIYYGADGRGYLIASSQGNDTYAIYDRQGSNKYITSFKIKAGEKIDGTSVTDGIDVLGFGLGEQFPYGIFVAQDDSNMNGDKELNQNFKVVAWEQIAQGGPIQLLMEKENAVDPRKLVKRDAK</sequence>
<dbReference type="SUPFAM" id="SSF55383">
    <property type="entry name" value="Copper amine oxidase, domain N"/>
    <property type="match status" value="1"/>
</dbReference>
<dbReference type="RefSeq" id="WP_006038575.1">
    <property type="nucleotide sequence ID" value="NZ_AEDD01000006.1"/>
</dbReference>
<organism evidence="3 4">
    <name type="scientific">Paenibacillus curdlanolyticus YK9</name>
    <dbReference type="NCBI Taxonomy" id="717606"/>
    <lineage>
        <taxon>Bacteria</taxon>
        <taxon>Bacillati</taxon>
        <taxon>Bacillota</taxon>
        <taxon>Bacilli</taxon>
        <taxon>Bacillales</taxon>
        <taxon>Paenibacillaceae</taxon>
        <taxon>Paenibacillus</taxon>
    </lineage>
</organism>
<dbReference type="eggNOG" id="COG4247">
    <property type="taxonomic scope" value="Bacteria"/>
</dbReference>
<dbReference type="InterPro" id="IPR003431">
    <property type="entry name" value="B-propeller_Phytase"/>
</dbReference>
<keyword evidence="3" id="KW-0378">Hydrolase</keyword>
<dbReference type="InterPro" id="IPR036582">
    <property type="entry name" value="Mao_N_sf"/>
</dbReference>
<dbReference type="AlphaFoldDB" id="E0IA94"/>
<dbReference type="Gene3D" id="3.30.457.10">
    <property type="entry name" value="Copper amine oxidase-like, N-terminal domain"/>
    <property type="match status" value="1"/>
</dbReference>
<dbReference type="InterPro" id="IPR012854">
    <property type="entry name" value="Cu_amine_oxidase-like_N"/>
</dbReference>
<dbReference type="Pfam" id="PF07833">
    <property type="entry name" value="Cu_amine_oxidN1"/>
    <property type="match status" value="1"/>
</dbReference>
<proteinExistence type="predicted"/>
<name>E0IA94_9BACL</name>
<reference evidence="3 4" key="1">
    <citation type="submission" date="2010-07" db="EMBL/GenBank/DDBJ databases">
        <title>The draft genome of Paenibacillus curdlanolyticus YK9.</title>
        <authorList>
            <consortium name="US DOE Joint Genome Institute (JGI-PGF)"/>
            <person name="Lucas S."/>
            <person name="Copeland A."/>
            <person name="Lapidus A."/>
            <person name="Cheng J.-F."/>
            <person name="Bruce D."/>
            <person name="Goodwin L."/>
            <person name="Pitluck S."/>
            <person name="Land M.L."/>
            <person name="Hauser L."/>
            <person name="Chang Y.-J."/>
            <person name="Jeffries C."/>
            <person name="Anderson I.J."/>
            <person name="Johnson E."/>
            <person name="Loganathan U."/>
            <person name="Mulhopadhyay B."/>
            <person name="Kyrpides N."/>
            <person name="Woyke T.J."/>
        </authorList>
    </citation>
    <scope>NUCLEOTIDE SEQUENCE [LARGE SCALE GENOMIC DNA]</scope>
    <source>
        <strain evidence="3 4">YK9</strain>
    </source>
</reference>
<dbReference type="PROSITE" id="PS51662">
    <property type="entry name" value="BP_PHYTASE"/>
    <property type="match status" value="1"/>
</dbReference>
<dbReference type="STRING" id="717606.PaecuDRAFT_2583"/>
<dbReference type="Proteomes" id="UP000005387">
    <property type="component" value="Unassembled WGS sequence"/>
</dbReference>
<dbReference type="Pfam" id="PF02333">
    <property type="entry name" value="Phytase"/>
    <property type="match status" value="1"/>
</dbReference>
<keyword evidence="4" id="KW-1185">Reference proteome</keyword>
<dbReference type="EMBL" id="AEDD01000006">
    <property type="protein sequence ID" value="EFM10671.1"/>
    <property type="molecule type" value="Genomic_DNA"/>
</dbReference>
<accession>E0IA94</accession>
<dbReference type="GO" id="GO:0016158">
    <property type="term" value="F:inositol hexakisphosphate 3-phosphatase activity"/>
    <property type="evidence" value="ECO:0007669"/>
    <property type="project" value="UniProtKB-EC"/>
</dbReference>
<feature type="signal peptide" evidence="1">
    <location>
        <begin position="1"/>
        <end position="20"/>
    </location>
</feature>
<dbReference type="EC" id="3.1.3.8" evidence="3"/>
<keyword evidence="1" id="KW-0732">Signal</keyword>
<evidence type="ECO:0000313" key="3">
    <source>
        <dbReference type="EMBL" id="EFM10671.1"/>
    </source>
</evidence>
<dbReference type="SUPFAM" id="SSF50956">
    <property type="entry name" value="Thermostable phytase (3-phytase)"/>
    <property type="match status" value="1"/>
</dbReference>
<feature type="domain" description="BPP" evidence="2">
    <location>
        <begin position="115"/>
        <end position="448"/>
    </location>
</feature>